<gene>
    <name evidence="2" type="ORF">HER31_07695</name>
</gene>
<accession>A0A6H1UEX8</accession>
<protein>
    <recommendedName>
        <fullName evidence="4">Cyanophycinase</fullName>
    </recommendedName>
</protein>
<proteinExistence type="predicted"/>
<keyword evidence="3" id="KW-1185">Reference proteome</keyword>
<dbReference type="InterPro" id="IPR029062">
    <property type="entry name" value="Class_I_gatase-like"/>
</dbReference>
<evidence type="ECO:0000256" key="1">
    <source>
        <dbReference type="SAM" id="SignalP"/>
    </source>
</evidence>
<feature type="signal peptide" evidence="1">
    <location>
        <begin position="1"/>
        <end position="20"/>
    </location>
</feature>
<name>A0A6H1UEX8_9GAMM</name>
<dbReference type="Gene3D" id="3.40.50.880">
    <property type="match status" value="1"/>
</dbReference>
<sequence>MNLFRLLLSLLALVCSSSNASVALLIGSELKLCSSLSPQYCHRGSVDRLALQQSKRHRLFSPARLTNERWLNISWLSATERQQGLVLFADTPLPNKLNNNELLDWFQLNPAILQWFQQLQPQQVELLFDLIEVAPIDRYGAPLLPQFWPESSTVAGAVSILNSINQLSADVAQLSYLTAAQRDPFAAAQRYGQMLPPQSQWLPLDGSLIHARSDNRCSALTQYRQQFQSNVDRQRLYRKLASYQLGHCRLPAKTLQQLETTSTLVVADGDPQRLRHALFLPDGQPTPELLSIAQRFNSSTLAIAAIGKSNVLFDWIRELEPQTASRQPQWRLLATEVSLLSTQLQLATLPPQQALILGVDNDTAALISANNIKVIGDNGVWLGQRHPGDSARFSSHYIQTNDSATLAPLVISLANPDPEPRSNEEVIFNHLTHNSAGFHGLTQQLCHSLASQGLGHIATKDKTIGVLLNVGAATQFSHQQGQAWCSYRNLEVEFGSVAAP</sequence>
<dbReference type="KEGG" id="fes:HER31_07695"/>
<keyword evidence="1" id="KW-0732">Signal</keyword>
<dbReference type="Proteomes" id="UP000501602">
    <property type="component" value="Chromosome"/>
</dbReference>
<evidence type="ECO:0008006" key="4">
    <source>
        <dbReference type="Google" id="ProtNLM"/>
    </source>
</evidence>
<reference evidence="2 3" key="1">
    <citation type="submission" date="2020-04" db="EMBL/GenBank/DDBJ databases">
        <title>Ferrimonas sp. S7 isolated from sea water.</title>
        <authorList>
            <person name="Bae S.S."/>
            <person name="Baek K."/>
        </authorList>
    </citation>
    <scope>NUCLEOTIDE SEQUENCE [LARGE SCALE GENOMIC DNA]</scope>
    <source>
        <strain evidence="2 3">S7</strain>
    </source>
</reference>
<evidence type="ECO:0000313" key="2">
    <source>
        <dbReference type="EMBL" id="QIZ76766.1"/>
    </source>
</evidence>
<dbReference type="EMBL" id="CP051180">
    <property type="protein sequence ID" value="QIZ76766.1"/>
    <property type="molecule type" value="Genomic_DNA"/>
</dbReference>
<feature type="chain" id="PRO_5026059848" description="Cyanophycinase" evidence="1">
    <location>
        <begin position="21"/>
        <end position="500"/>
    </location>
</feature>
<dbReference type="RefSeq" id="WP_168660027.1">
    <property type="nucleotide sequence ID" value="NZ_CP051180.1"/>
</dbReference>
<dbReference type="AlphaFoldDB" id="A0A6H1UEX8"/>
<evidence type="ECO:0000313" key="3">
    <source>
        <dbReference type="Proteomes" id="UP000501602"/>
    </source>
</evidence>
<organism evidence="2 3">
    <name type="scientific">Ferrimonas lipolytica</name>
    <dbReference type="NCBI Taxonomy" id="2724191"/>
    <lineage>
        <taxon>Bacteria</taxon>
        <taxon>Pseudomonadati</taxon>
        <taxon>Pseudomonadota</taxon>
        <taxon>Gammaproteobacteria</taxon>
        <taxon>Alteromonadales</taxon>
        <taxon>Ferrimonadaceae</taxon>
        <taxon>Ferrimonas</taxon>
    </lineage>
</organism>